<evidence type="ECO:0000313" key="8">
    <source>
        <dbReference type="EMBL" id="QAY68390.1"/>
    </source>
</evidence>
<dbReference type="PANTHER" id="PTHR23531">
    <property type="entry name" value="QUINOLENE RESISTANCE PROTEIN NORA"/>
    <property type="match status" value="1"/>
</dbReference>
<keyword evidence="4 6" id="KW-1133">Transmembrane helix</keyword>
<feature type="transmembrane region" description="Helical" evidence="6">
    <location>
        <begin position="253"/>
        <end position="274"/>
    </location>
</feature>
<feature type="transmembrane region" description="Helical" evidence="6">
    <location>
        <begin position="20"/>
        <end position="38"/>
    </location>
</feature>
<evidence type="ECO:0000256" key="1">
    <source>
        <dbReference type="ARBA" id="ARBA00004651"/>
    </source>
</evidence>
<evidence type="ECO:0000256" key="5">
    <source>
        <dbReference type="ARBA" id="ARBA00023136"/>
    </source>
</evidence>
<evidence type="ECO:0000256" key="6">
    <source>
        <dbReference type="SAM" id="Phobius"/>
    </source>
</evidence>
<evidence type="ECO:0000313" key="9">
    <source>
        <dbReference type="Proteomes" id="UP000293568"/>
    </source>
</evidence>
<feature type="transmembrane region" description="Helical" evidence="6">
    <location>
        <begin position="194"/>
        <end position="218"/>
    </location>
</feature>
<dbReference type="InterPro" id="IPR020846">
    <property type="entry name" value="MFS_dom"/>
</dbReference>
<dbReference type="InterPro" id="IPR011701">
    <property type="entry name" value="MFS"/>
</dbReference>
<dbReference type="SUPFAM" id="SSF103473">
    <property type="entry name" value="MFS general substrate transporter"/>
    <property type="match status" value="1"/>
</dbReference>
<name>A0A4P6EYA4_9BACL</name>
<dbReference type="Pfam" id="PF07690">
    <property type="entry name" value="MFS_1"/>
    <property type="match status" value="1"/>
</dbReference>
<dbReference type="GO" id="GO:0005886">
    <property type="term" value="C:plasma membrane"/>
    <property type="evidence" value="ECO:0007669"/>
    <property type="project" value="UniProtKB-SubCell"/>
</dbReference>
<feature type="transmembrane region" description="Helical" evidence="6">
    <location>
        <begin position="76"/>
        <end position="99"/>
    </location>
</feature>
<feature type="transmembrane region" description="Helical" evidence="6">
    <location>
        <begin position="136"/>
        <end position="156"/>
    </location>
</feature>
<proteinExistence type="predicted"/>
<dbReference type="InterPro" id="IPR036259">
    <property type="entry name" value="MFS_trans_sf"/>
</dbReference>
<evidence type="ECO:0000256" key="4">
    <source>
        <dbReference type="ARBA" id="ARBA00022989"/>
    </source>
</evidence>
<dbReference type="InterPro" id="IPR052714">
    <property type="entry name" value="MFS_Exporter"/>
</dbReference>
<sequence>MLLSPFPTYVKDKFNPSDFTVSLVISVFAFAAIISRFVTASLMRNHKRNLPMMFTGLALASVATAIYPFASSVAVLLVLRVLFGIGFGMASTIMPTIVAKIIPGNRMGEGIGYFGMSTTLAMSVGPIIGLSVLDGFGFGTLAAMGTAAGIISMPLAHIAAGRRKLPAANAASVRTAPSSPGAAPKPKSPFNKKLLLPCALNVLLSLTYGGLLSFLALYGKEKHIGSIALFFLFNALAAFIVRPISGRLFDSKGHIAVIVPGAVFSFIGLILISYTSSLPLLILSGLFYGIGYGAIQPTLQAWMLQISQPHEHGTANGLYYNALDFGVAIGSMLLGVIASATSYGMMYRFSSLSMVLFVVIYIITLAAVRRKRQHNVQLQQMS</sequence>
<feature type="transmembrane region" description="Helical" evidence="6">
    <location>
        <begin position="280"/>
        <end position="306"/>
    </location>
</feature>
<reference evidence="8 9" key="1">
    <citation type="submission" date="2019-01" db="EMBL/GenBank/DDBJ databases">
        <title>Genome sequencing of strain FW100M-2.</title>
        <authorList>
            <person name="Heo J."/>
            <person name="Kim S.-J."/>
            <person name="Kim J.-S."/>
            <person name="Hong S.-B."/>
            <person name="Kwon S.-W."/>
        </authorList>
    </citation>
    <scope>NUCLEOTIDE SEQUENCE [LARGE SCALE GENOMIC DNA]</scope>
    <source>
        <strain evidence="8 9">FW100M-2</strain>
    </source>
</reference>
<dbReference type="Proteomes" id="UP000293568">
    <property type="component" value="Chromosome"/>
</dbReference>
<feature type="transmembrane region" description="Helical" evidence="6">
    <location>
        <begin position="318"/>
        <end position="340"/>
    </location>
</feature>
<accession>A0A4P6EYA4</accession>
<evidence type="ECO:0000259" key="7">
    <source>
        <dbReference type="PROSITE" id="PS50850"/>
    </source>
</evidence>
<dbReference type="PANTHER" id="PTHR23531:SF2">
    <property type="entry name" value="PERMEASE"/>
    <property type="match status" value="1"/>
</dbReference>
<protein>
    <submittedName>
        <fullName evidence="8">MFS transporter</fullName>
    </submittedName>
</protein>
<feature type="transmembrane region" description="Helical" evidence="6">
    <location>
        <begin position="224"/>
        <end position="241"/>
    </location>
</feature>
<organism evidence="8 9">
    <name type="scientific">Paenibacillus protaetiae</name>
    <dbReference type="NCBI Taxonomy" id="2509456"/>
    <lineage>
        <taxon>Bacteria</taxon>
        <taxon>Bacillati</taxon>
        <taxon>Bacillota</taxon>
        <taxon>Bacilli</taxon>
        <taxon>Bacillales</taxon>
        <taxon>Paenibacillaceae</taxon>
        <taxon>Paenibacillus</taxon>
    </lineage>
</organism>
<dbReference type="OrthoDB" id="9814001at2"/>
<keyword evidence="9" id="KW-1185">Reference proteome</keyword>
<evidence type="ECO:0000256" key="3">
    <source>
        <dbReference type="ARBA" id="ARBA00022692"/>
    </source>
</evidence>
<dbReference type="PROSITE" id="PS50850">
    <property type="entry name" value="MFS"/>
    <property type="match status" value="1"/>
</dbReference>
<dbReference type="AlphaFoldDB" id="A0A4P6EYA4"/>
<feature type="transmembrane region" description="Helical" evidence="6">
    <location>
        <begin position="50"/>
        <end position="70"/>
    </location>
</feature>
<dbReference type="KEGG" id="pprt:ET464_06470"/>
<keyword evidence="5 6" id="KW-0472">Membrane</keyword>
<feature type="domain" description="Major facilitator superfamily (MFS) profile" evidence="7">
    <location>
        <begin position="1"/>
        <end position="371"/>
    </location>
</feature>
<dbReference type="Gene3D" id="1.20.1250.20">
    <property type="entry name" value="MFS general substrate transporter like domains"/>
    <property type="match status" value="1"/>
</dbReference>
<keyword evidence="3 6" id="KW-0812">Transmembrane</keyword>
<feature type="transmembrane region" description="Helical" evidence="6">
    <location>
        <begin position="111"/>
        <end position="130"/>
    </location>
</feature>
<evidence type="ECO:0000256" key="2">
    <source>
        <dbReference type="ARBA" id="ARBA00022448"/>
    </source>
</evidence>
<keyword evidence="2" id="KW-0813">Transport</keyword>
<dbReference type="GO" id="GO:0022857">
    <property type="term" value="F:transmembrane transporter activity"/>
    <property type="evidence" value="ECO:0007669"/>
    <property type="project" value="InterPro"/>
</dbReference>
<dbReference type="CDD" id="cd17489">
    <property type="entry name" value="MFS_YfcJ_like"/>
    <property type="match status" value="1"/>
</dbReference>
<gene>
    <name evidence="8" type="ORF">ET464_06470</name>
</gene>
<comment type="subcellular location">
    <subcellularLocation>
        <location evidence="1">Cell membrane</location>
        <topology evidence="1">Multi-pass membrane protein</topology>
    </subcellularLocation>
</comment>
<feature type="transmembrane region" description="Helical" evidence="6">
    <location>
        <begin position="346"/>
        <end position="368"/>
    </location>
</feature>
<dbReference type="EMBL" id="CP035492">
    <property type="protein sequence ID" value="QAY68390.1"/>
    <property type="molecule type" value="Genomic_DNA"/>
</dbReference>